<accession>A0ACC1NQE6</accession>
<dbReference type="EMBL" id="JANJQO010000149">
    <property type="protein sequence ID" value="KAJ2981145.1"/>
    <property type="molecule type" value="Genomic_DNA"/>
</dbReference>
<evidence type="ECO:0000313" key="2">
    <source>
        <dbReference type="Proteomes" id="UP001143910"/>
    </source>
</evidence>
<dbReference type="Proteomes" id="UP001143910">
    <property type="component" value="Unassembled WGS sequence"/>
</dbReference>
<evidence type="ECO:0000313" key="1">
    <source>
        <dbReference type="EMBL" id="KAJ2981145.1"/>
    </source>
</evidence>
<reference evidence="1" key="1">
    <citation type="submission" date="2022-08" db="EMBL/GenBank/DDBJ databases">
        <title>Genome Sequence of Lecanicillium fungicola.</title>
        <authorList>
            <person name="Buettner E."/>
        </authorList>
    </citation>
    <scope>NUCLEOTIDE SEQUENCE</scope>
    <source>
        <strain evidence="1">Babe33</strain>
    </source>
</reference>
<comment type="caution">
    <text evidence="1">The sequence shown here is derived from an EMBL/GenBank/DDBJ whole genome shotgun (WGS) entry which is preliminary data.</text>
</comment>
<sequence length="170" mass="17512">MLIIYIGEDGDYRYLAQCSGLGGSMCCGLDYECCNGTAILTSIPIFTTLSPPGGIPATSTTRSSTVSTSATSSGVASSATGSSEPQSHSSKPAADKSVAIGAGVGVPLGVALLAAICLLTWQMRKRAAAEKDLKTATAHSYTHVEQKPTPIELYTPQPVSELPTNEANRS</sequence>
<name>A0ACC1NQE6_9HYPO</name>
<gene>
    <name evidence="1" type="ORF">NQ176_g2208</name>
</gene>
<protein>
    <submittedName>
        <fullName evidence="1">Uncharacterized protein</fullName>
    </submittedName>
</protein>
<keyword evidence="2" id="KW-1185">Reference proteome</keyword>
<organism evidence="1 2">
    <name type="scientific">Zarea fungicola</name>
    <dbReference type="NCBI Taxonomy" id="93591"/>
    <lineage>
        <taxon>Eukaryota</taxon>
        <taxon>Fungi</taxon>
        <taxon>Dikarya</taxon>
        <taxon>Ascomycota</taxon>
        <taxon>Pezizomycotina</taxon>
        <taxon>Sordariomycetes</taxon>
        <taxon>Hypocreomycetidae</taxon>
        <taxon>Hypocreales</taxon>
        <taxon>Cordycipitaceae</taxon>
        <taxon>Zarea</taxon>
    </lineage>
</organism>
<proteinExistence type="predicted"/>